<name>A0AAV2JIR0_KNICA</name>
<dbReference type="SMART" id="SM00364">
    <property type="entry name" value="LRR_BAC"/>
    <property type="match status" value="6"/>
</dbReference>
<comment type="subcellular location">
    <subcellularLocation>
        <location evidence="1">Cytoplasm</location>
        <location evidence="1">Cytoskeleton</location>
    </subcellularLocation>
</comment>
<feature type="domain" description="B3/B4 tRNA-binding" evidence="8">
    <location>
        <begin position="313"/>
        <end position="489"/>
    </location>
</feature>
<dbReference type="GO" id="GO:0003723">
    <property type="term" value="F:RNA binding"/>
    <property type="evidence" value="ECO:0007669"/>
    <property type="project" value="InterPro"/>
</dbReference>
<dbReference type="Proteomes" id="UP001497482">
    <property type="component" value="Chromosome 13"/>
</dbReference>
<dbReference type="SMART" id="SM00873">
    <property type="entry name" value="B3_4"/>
    <property type="match status" value="1"/>
</dbReference>
<feature type="region of interest" description="Disordered" evidence="7">
    <location>
        <begin position="574"/>
        <end position="625"/>
    </location>
</feature>
<dbReference type="GO" id="GO:0005737">
    <property type="term" value="C:cytoplasm"/>
    <property type="evidence" value="ECO:0007669"/>
    <property type="project" value="TreeGrafter"/>
</dbReference>
<dbReference type="PANTHER" id="PTHR14069:SF0">
    <property type="entry name" value="FILENSIN"/>
    <property type="match status" value="1"/>
</dbReference>
<dbReference type="GO" id="GO:0005882">
    <property type="term" value="C:intermediate filament"/>
    <property type="evidence" value="ECO:0007669"/>
    <property type="project" value="TreeGrafter"/>
</dbReference>
<dbReference type="InterPro" id="IPR042358">
    <property type="entry name" value="BFSP1"/>
</dbReference>
<dbReference type="PRINTS" id="PR00019">
    <property type="entry name" value="LEURICHRPT"/>
</dbReference>
<dbReference type="GO" id="GO:0004826">
    <property type="term" value="F:phenylalanine-tRNA ligase activity"/>
    <property type="evidence" value="ECO:0007669"/>
    <property type="project" value="InterPro"/>
</dbReference>
<evidence type="ECO:0000256" key="7">
    <source>
        <dbReference type="SAM" id="MobiDB-lite"/>
    </source>
</evidence>
<keyword evidence="3" id="KW-0597">Phosphoprotein</keyword>
<keyword evidence="10" id="KW-1185">Reference proteome</keyword>
<dbReference type="EMBL" id="OZ035835">
    <property type="protein sequence ID" value="CAL1577499.1"/>
    <property type="molecule type" value="Genomic_DNA"/>
</dbReference>
<dbReference type="GO" id="GO:0005212">
    <property type="term" value="F:structural constituent of eye lens"/>
    <property type="evidence" value="ECO:0007669"/>
    <property type="project" value="InterPro"/>
</dbReference>
<gene>
    <name evidence="9" type="ORF">KC01_LOCUS8841</name>
</gene>
<dbReference type="AlphaFoldDB" id="A0AAV2JIR0"/>
<evidence type="ECO:0000259" key="8">
    <source>
        <dbReference type="SMART" id="SM00873"/>
    </source>
</evidence>
<dbReference type="PROSITE" id="PS51450">
    <property type="entry name" value="LRR"/>
    <property type="match status" value="3"/>
</dbReference>
<dbReference type="SMART" id="SM00369">
    <property type="entry name" value="LRR_TYP"/>
    <property type="match status" value="5"/>
</dbReference>
<protein>
    <recommendedName>
        <fullName evidence="8">B3/B4 tRNA-binding domain-containing protein</fullName>
    </recommendedName>
</protein>
<organism evidence="9 10">
    <name type="scientific">Knipowitschia caucasica</name>
    <name type="common">Caucasian dwarf goby</name>
    <name type="synonym">Pomatoschistus caucasicus</name>
    <dbReference type="NCBI Taxonomy" id="637954"/>
    <lineage>
        <taxon>Eukaryota</taxon>
        <taxon>Metazoa</taxon>
        <taxon>Chordata</taxon>
        <taxon>Craniata</taxon>
        <taxon>Vertebrata</taxon>
        <taxon>Euteleostomi</taxon>
        <taxon>Actinopterygii</taxon>
        <taxon>Neopterygii</taxon>
        <taxon>Teleostei</taxon>
        <taxon>Neoteleostei</taxon>
        <taxon>Acanthomorphata</taxon>
        <taxon>Gobiaria</taxon>
        <taxon>Gobiiformes</taxon>
        <taxon>Gobioidei</taxon>
        <taxon>Gobiidae</taxon>
        <taxon>Gobiinae</taxon>
        <taxon>Knipowitschia</taxon>
    </lineage>
</organism>
<evidence type="ECO:0000256" key="2">
    <source>
        <dbReference type="ARBA" id="ARBA00022490"/>
    </source>
</evidence>
<feature type="compositionally biased region" description="Basic and acidic residues" evidence="7">
    <location>
        <begin position="574"/>
        <end position="596"/>
    </location>
</feature>
<proteinExistence type="predicted"/>
<feature type="region of interest" description="Disordered" evidence="7">
    <location>
        <begin position="696"/>
        <end position="815"/>
    </location>
</feature>
<feature type="compositionally biased region" description="Low complexity" evidence="7">
    <location>
        <begin position="789"/>
        <end position="798"/>
    </location>
</feature>
<keyword evidence="6" id="KW-0206">Cytoskeleton</keyword>
<feature type="compositionally biased region" description="Pro residues" evidence="7">
    <location>
        <begin position="705"/>
        <end position="723"/>
    </location>
</feature>
<reference evidence="9 10" key="1">
    <citation type="submission" date="2024-04" db="EMBL/GenBank/DDBJ databases">
        <authorList>
            <person name="Waldvogel A.-M."/>
            <person name="Schoenle A."/>
        </authorList>
    </citation>
    <scope>NUCLEOTIDE SEQUENCE [LARGE SCALE GENOMIC DNA]</scope>
</reference>
<keyword evidence="4" id="KW-0433">Leucine-rich repeat</keyword>
<evidence type="ECO:0000256" key="1">
    <source>
        <dbReference type="ARBA" id="ARBA00004245"/>
    </source>
</evidence>
<dbReference type="GO" id="GO:0070307">
    <property type="term" value="P:lens fiber cell development"/>
    <property type="evidence" value="ECO:0007669"/>
    <property type="project" value="TreeGrafter"/>
</dbReference>
<feature type="region of interest" description="Disordered" evidence="7">
    <location>
        <begin position="243"/>
        <end position="281"/>
    </location>
</feature>
<accession>A0AAV2JIR0</accession>
<dbReference type="Gene3D" id="3.80.10.10">
    <property type="entry name" value="Ribonuclease Inhibitor"/>
    <property type="match status" value="1"/>
</dbReference>
<keyword evidence="2" id="KW-0963">Cytoplasm</keyword>
<dbReference type="SUPFAM" id="SSF52058">
    <property type="entry name" value="L domain-like"/>
    <property type="match status" value="1"/>
</dbReference>
<dbReference type="InterPro" id="IPR032675">
    <property type="entry name" value="LRR_dom_sf"/>
</dbReference>
<feature type="compositionally biased region" description="Basic and acidic residues" evidence="7">
    <location>
        <begin position="725"/>
        <end position="738"/>
    </location>
</feature>
<sequence length="844" mass="92321">MDPHQWPEVVKAASEKRRELVLQGAPVDSRVGSAGGLPSALYSLTLLNYLEVSQCPSLTQLHEDLRLLTSLQSLVLCRNKLMSVPRLDSLQALKVLDLSVNELTCLPEGLSGLKELSSLNVSCNRLEALPEGLSHCPKLSTLNVSKNRLCSLPTDLCTDRLELLATLLASDNLIQELSADVHRLPALKTLDLSNNKLSEIPTALSDCAKLKEINFKGNKLRDRRLEKMVNGCQTKSVLEYLRGKSRVGPEGGGDGPTKADKSKRLQGKKKGSSPEGAADTETEEVAGLLVRVLHVSSRPPALTVTVSPEVKQVRPYLVCCLVQGLLLKPGNALKRFLVAQTKLHEDICGKRTTATIATHDMRLLKGPLTYGVKPPTQLKITALGRKEMTAVELIRLLQLEAEELRKQRKRQNVTGLHKYLQLLDGQPLYPCLMDAEGRVVSFPPITNSEHTKISKDTCELFVEVTSGSSLQTCKDVMDALILKMCELNKFTAERREEAGSDGEDLNPSNSALQGLTVTQLRTEELDGSLKVVYPSKTDLGSCPDITQDFQDITNIKPRQKNLAKKGVKRSELSTRDVIDSAKDDKTSGEGHIKETKVASTEGPQGKKGKAPKSADVSPQDVPDGAQISKAFDTLCNIVRDRMRRYKKPEPIADFYTKGRYVLVTGDGSYPDPCFYTTTPSAGHIYVTIRDGYMSPYDRYGGDSPTPYPPQPMPQPRPLSPTIPTPKDDPRGPKGKDGGGGKARHKSGDPRPKDAGPISPPTGRREPIPGAENQPGKKSGFPGVLPRIPSSSSSSSSFSPDTMSYEKTEVRETVEKMSNDRKIKGYEETSTVVETLIEKSSKKKH</sequence>
<dbReference type="PANTHER" id="PTHR14069">
    <property type="entry name" value="FILENSIN"/>
    <property type="match status" value="1"/>
</dbReference>
<dbReference type="Pfam" id="PF13855">
    <property type="entry name" value="LRR_8"/>
    <property type="match status" value="2"/>
</dbReference>
<dbReference type="InterPro" id="IPR001611">
    <property type="entry name" value="Leu-rich_rpt"/>
</dbReference>
<dbReference type="InterPro" id="IPR020825">
    <property type="entry name" value="Phe-tRNA_synthase-like_B3/B4"/>
</dbReference>
<keyword evidence="5" id="KW-0677">Repeat</keyword>
<evidence type="ECO:0000256" key="4">
    <source>
        <dbReference type="ARBA" id="ARBA00022614"/>
    </source>
</evidence>
<dbReference type="InterPro" id="IPR003591">
    <property type="entry name" value="Leu-rich_rpt_typical-subtyp"/>
</dbReference>
<evidence type="ECO:0000256" key="6">
    <source>
        <dbReference type="ARBA" id="ARBA00023212"/>
    </source>
</evidence>
<dbReference type="Gene3D" id="3.50.40.10">
    <property type="entry name" value="Phenylalanyl-trna Synthetase, Chain B, domain 3"/>
    <property type="match status" value="1"/>
</dbReference>
<feature type="compositionally biased region" description="Basic and acidic residues" evidence="7">
    <location>
        <begin position="803"/>
        <end position="815"/>
    </location>
</feature>
<evidence type="ECO:0000313" key="10">
    <source>
        <dbReference type="Proteomes" id="UP001497482"/>
    </source>
</evidence>
<evidence type="ECO:0000313" key="9">
    <source>
        <dbReference type="EMBL" id="CAL1577499.1"/>
    </source>
</evidence>
<evidence type="ECO:0000256" key="3">
    <source>
        <dbReference type="ARBA" id="ARBA00022553"/>
    </source>
</evidence>
<dbReference type="InterPro" id="IPR005146">
    <property type="entry name" value="B3/B4_tRNA-bd"/>
</dbReference>
<evidence type="ECO:0000256" key="5">
    <source>
        <dbReference type="ARBA" id="ARBA00022737"/>
    </source>
</evidence>